<keyword evidence="2" id="KW-1185">Reference proteome</keyword>
<evidence type="ECO:0000313" key="1">
    <source>
        <dbReference type="EMBL" id="MBP2247135.1"/>
    </source>
</evidence>
<dbReference type="Proteomes" id="UP000810207">
    <property type="component" value="Unassembled WGS sequence"/>
</dbReference>
<reference evidence="1 2" key="1">
    <citation type="submission" date="2021-03" db="EMBL/GenBank/DDBJ databases">
        <title>Genomic Encyclopedia of Type Strains, Phase IV (KMG-IV): sequencing the most valuable type-strain genomes for metagenomic binning, comparative biology and taxonomic classification.</title>
        <authorList>
            <person name="Goeker M."/>
        </authorList>
    </citation>
    <scope>NUCLEOTIDE SEQUENCE [LARGE SCALE GENOMIC DNA]</scope>
    <source>
        <strain evidence="1 2">DSM 21292</strain>
    </source>
</reference>
<evidence type="ECO:0000313" key="2">
    <source>
        <dbReference type="Proteomes" id="UP000810207"/>
    </source>
</evidence>
<dbReference type="RefSeq" id="WP_211083561.1">
    <property type="nucleotide sequence ID" value="NZ_CBCSLC010000024.1"/>
</dbReference>
<accession>A0ABS4RW60</accession>
<gene>
    <name evidence="1" type="ORF">J2Z28_003786</name>
</gene>
<sequence>MAAELYEKRVQVRALKFQGYPPSDPNHMNDVMAFVQVPISLDFRPVGIILRVIINSLLVLEVPVGDYVVKDVAGKLTHMTKEAFEAEYTKVIE</sequence>
<proteinExistence type="predicted"/>
<organism evidence="1 2">
    <name type="scientific">Paenibacillus xylanexedens</name>
    <dbReference type="NCBI Taxonomy" id="528191"/>
    <lineage>
        <taxon>Bacteria</taxon>
        <taxon>Bacillati</taxon>
        <taxon>Bacillota</taxon>
        <taxon>Bacilli</taxon>
        <taxon>Bacillales</taxon>
        <taxon>Paenibacillaceae</taxon>
        <taxon>Paenibacillus</taxon>
    </lineage>
</organism>
<name>A0ABS4RW60_PAEXY</name>
<dbReference type="EMBL" id="JAGIKV010000014">
    <property type="protein sequence ID" value="MBP2247135.1"/>
    <property type="molecule type" value="Genomic_DNA"/>
</dbReference>
<protein>
    <submittedName>
        <fullName evidence="1">Uncharacterized protein</fullName>
    </submittedName>
</protein>
<comment type="caution">
    <text evidence="1">The sequence shown here is derived from an EMBL/GenBank/DDBJ whole genome shotgun (WGS) entry which is preliminary data.</text>
</comment>